<organism evidence="2 3">
    <name type="scientific">Alicyclobacillus dauci</name>
    <dbReference type="NCBI Taxonomy" id="1475485"/>
    <lineage>
        <taxon>Bacteria</taxon>
        <taxon>Bacillati</taxon>
        <taxon>Bacillota</taxon>
        <taxon>Bacilli</taxon>
        <taxon>Bacillales</taxon>
        <taxon>Alicyclobacillaceae</taxon>
        <taxon>Alicyclobacillus</taxon>
    </lineage>
</organism>
<evidence type="ECO:0000256" key="1">
    <source>
        <dbReference type="SAM" id="Phobius"/>
    </source>
</evidence>
<proteinExistence type="predicted"/>
<name>A0ABY6YXX4_9BACL</name>
<keyword evidence="1" id="KW-0812">Transmembrane</keyword>
<reference evidence="2" key="1">
    <citation type="submission" date="2022-08" db="EMBL/GenBank/DDBJ databases">
        <title>Alicyclobacillus dauci DSM2870, complete genome.</title>
        <authorList>
            <person name="Wang Q."/>
            <person name="Cai R."/>
            <person name="Wang Z."/>
        </authorList>
    </citation>
    <scope>NUCLEOTIDE SEQUENCE</scope>
    <source>
        <strain evidence="2">DSM 28700</strain>
    </source>
</reference>
<sequence>MSSKSREIHRILGFFDGWFIPMAFGVLTVFVCIQLLGFLPGVRAAMDKVEGRLSVQPATVPPTAVQSDSAVVTLTVDSLTSALGVEVLVNGRSLGNFTTNQMRITVREGDQIQFVDSTGDSVSISVDTDSDKLLLPAPGQSIQLDDSTRQAFLPAAEFM</sequence>
<dbReference type="Proteomes" id="UP001164803">
    <property type="component" value="Chromosome"/>
</dbReference>
<feature type="transmembrane region" description="Helical" evidence="1">
    <location>
        <begin position="20"/>
        <end position="42"/>
    </location>
</feature>
<dbReference type="EMBL" id="CP104064">
    <property type="protein sequence ID" value="WAH35088.1"/>
    <property type="molecule type" value="Genomic_DNA"/>
</dbReference>
<evidence type="ECO:0000313" key="2">
    <source>
        <dbReference type="EMBL" id="WAH35088.1"/>
    </source>
</evidence>
<keyword evidence="1" id="KW-0472">Membrane</keyword>
<evidence type="ECO:0000313" key="3">
    <source>
        <dbReference type="Proteomes" id="UP001164803"/>
    </source>
</evidence>
<gene>
    <name evidence="2" type="ORF">NZD86_12210</name>
</gene>
<keyword evidence="3" id="KW-1185">Reference proteome</keyword>
<dbReference type="RefSeq" id="WP_268041958.1">
    <property type="nucleotide sequence ID" value="NZ_CP104064.1"/>
</dbReference>
<evidence type="ECO:0008006" key="4">
    <source>
        <dbReference type="Google" id="ProtNLM"/>
    </source>
</evidence>
<accession>A0ABY6YXX4</accession>
<keyword evidence="1" id="KW-1133">Transmembrane helix</keyword>
<protein>
    <recommendedName>
        <fullName evidence="4">DUF4115 domain-containing protein</fullName>
    </recommendedName>
</protein>